<reference evidence="1" key="1">
    <citation type="submission" date="2024-07" db="EMBL/GenBank/DDBJ databases">
        <authorList>
            <person name="Yu S.T."/>
        </authorList>
    </citation>
    <scope>NUCLEOTIDE SEQUENCE</scope>
    <source>
        <strain evidence="1">R39</strain>
    </source>
</reference>
<accession>A0AB39QXM2</accession>
<dbReference type="RefSeq" id="WP_369226004.1">
    <property type="nucleotide sequence ID" value="NZ_CP163441.1"/>
</dbReference>
<name>A0AB39QXM2_9ACTN</name>
<evidence type="ECO:0008006" key="2">
    <source>
        <dbReference type="Google" id="ProtNLM"/>
    </source>
</evidence>
<evidence type="ECO:0000313" key="1">
    <source>
        <dbReference type="EMBL" id="XDQ46991.1"/>
    </source>
</evidence>
<gene>
    <name evidence="1" type="ORF">AB5J52_34645</name>
</gene>
<protein>
    <recommendedName>
        <fullName evidence="2">Condensation domain-containing protein</fullName>
    </recommendedName>
</protein>
<dbReference type="AlphaFoldDB" id="A0AB39QXM2"/>
<organism evidence="1">
    <name type="scientific">Streptomyces sp. R39</name>
    <dbReference type="NCBI Taxonomy" id="3238631"/>
    <lineage>
        <taxon>Bacteria</taxon>
        <taxon>Bacillati</taxon>
        <taxon>Actinomycetota</taxon>
        <taxon>Actinomycetes</taxon>
        <taxon>Kitasatosporales</taxon>
        <taxon>Streptomycetaceae</taxon>
        <taxon>Streptomyces</taxon>
    </lineage>
</organism>
<dbReference type="EMBL" id="CP163441">
    <property type="protein sequence ID" value="XDQ46991.1"/>
    <property type="molecule type" value="Genomic_DNA"/>
</dbReference>
<proteinExistence type="predicted"/>
<sequence>MPGHSLRPDALSVRGLFSFLRDLDLDCDINPCAAWIGRLDPERAGDPDGVGDFLRACGLTRALAYLLGVDEAEATVSCVVHETPLDGDPEQLAGPVSDYHNTRPLRLDEAVHVACWPRADGEHVVFVKLNHLVVDLGDAVAVLTALRAHLRATPTRRVGARYRDHAALLARYAELAPADPEVVEKALGRVPVPGRKGIPVISESAEQWLPLRRGISFDDLLSAVTATLLDAIGGGLVLQYPVSRWEFARKGGYFVEIRPLVVRGESAADYTPEYFQQTRNFYDSLGRFSLADLTSFGAGLARARVPRVVVSDTTLMRPEPGLWRWIPVSSARVFEDLKFLADRSMPGPPLLRLQYKSRFLSPDAATRILTELHGRIGTGDGPSGHRPAGTAP</sequence>